<reference evidence="2 3" key="1">
    <citation type="submission" date="2017-02" db="EMBL/GenBank/DDBJ databases">
        <authorList>
            <person name="Peterson S.W."/>
        </authorList>
    </citation>
    <scope>NUCLEOTIDE SEQUENCE [LARGE SCALE GENOMIC DNA]</scope>
    <source>
        <strain evidence="2 3">ATCC 49788</strain>
    </source>
</reference>
<evidence type="ECO:0000259" key="1">
    <source>
        <dbReference type="Pfam" id="PF09037"/>
    </source>
</evidence>
<accession>A0A1T4VUB6</accession>
<dbReference type="InterPro" id="IPR024628">
    <property type="entry name" value="Sulfotransferase_Stf0_dom"/>
</dbReference>
<dbReference type="STRING" id="92487.SAMN02745130_00290"/>
<evidence type="ECO:0000313" key="2">
    <source>
        <dbReference type="EMBL" id="SKA68445.1"/>
    </source>
</evidence>
<dbReference type="GO" id="GO:0016740">
    <property type="term" value="F:transferase activity"/>
    <property type="evidence" value="ECO:0007669"/>
    <property type="project" value="UniProtKB-KW"/>
</dbReference>
<dbReference type="Pfam" id="PF09037">
    <property type="entry name" value="Sulphotransf"/>
    <property type="match status" value="1"/>
</dbReference>
<feature type="domain" description="Sulphotransferase Stf0" evidence="1">
    <location>
        <begin position="2"/>
        <end position="250"/>
    </location>
</feature>
<dbReference type="InterPro" id="IPR027417">
    <property type="entry name" value="P-loop_NTPase"/>
</dbReference>
<proteinExistence type="predicted"/>
<keyword evidence="2" id="KW-0808">Transferase</keyword>
<evidence type="ECO:0000313" key="3">
    <source>
        <dbReference type="Proteomes" id="UP000190460"/>
    </source>
</evidence>
<name>A0A1T4VUB6_9GAMM</name>
<dbReference type="EMBL" id="FUYB01000001">
    <property type="protein sequence ID" value="SKA68445.1"/>
    <property type="molecule type" value="Genomic_DNA"/>
</dbReference>
<protein>
    <submittedName>
        <fullName evidence="2">LPS sulfotransferase NodH</fullName>
    </submittedName>
</protein>
<keyword evidence="3" id="KW-1185">Reference proteome</keyword>
<dbReference type="AlphaFoldDB" id="A0A1T4VUB6"/>
<gene>
    <name evidence="2" type="ORF">SAMN02745130_00290</name>
</gene>
<dbReference type="Proteomes" id="UP000190460">
    <property type="component" value="Unassembled WGS sequence"/>
</dbReference>
<dbReference type="Gene3D" id="3.40.50.300">
    <property type="entry name" value="P-loop containing nucleotide triphosphate hydrolases"/>
    <property type="match status" value="1"/>
</dbReference>
<organism evidence="2 3">
    <name type="scientific">Thiothrix eikelboomii</name>
    <dbReference type="NCBI Taxonomy" id="92487"/>
    <lineage>
        <taxon>Bacteria</taxon>
        <taxon>Pseudomonadati</taxon>
        <taxon>Pseudomonadota</taxon>
        <taxon>Gammaproteobacteria</taxon>
        <taxon>Thiotrichales</taxon>
        <taxon>Thiotrichaceae</taxon>
        <taxon>Thiothrix</taxon>
    </lineage>
</organism>
<sequence>MLCKELEATTVLGRPKEVYINPKVQNAAEAQNFVNRIVSQGQSENGLFAVKIMQDQWEKVDKVHSYLSPSSPPSLMQSLLYKLSFTKLIQTDPKLKLDSFHQFYQGATWVFLRRKEHLYQAISRDMASQTKVCHVVNTNDETKLQGIGKRGAIAMENAHDYNMKTQFDAKRLFNRIQSIVREEAGWERFFKKYQISPLELYYEDIVGNKDYLKELARQVEVKLPDTIPAIPLVKVGNQLNEEWAERFKQEYPQYA</sequence>